<protein>
    <submittedName>
        <fullName evidence="1">Uncharacterized protein</fullName>
    </submittedName>
</protein>
<dbReference type="EMBL" id="CM042048">
    <property type="protein sequence ID" value="KAI3757453.1"/>
    <property type="molecule type" value="Genomic_DNA"/>
</dbReference>
<evidence type="ECO:0000313" key="2">
    <source>
        <dbReference type="Proteomes" id="UP001055879"/>
    </source>
</evidence>
<reference evidence="1 2" key="2">
    <citation type="journal article" date="2022" name="Mol. Ecol. Resour.">
        <title>The genomes of chicory, endive, great burdock and yacon provide insights into Asteraceae paleo-polyploidization history and plant inulin production.</title>
        <authorList>
            <person name="Fan W."/>
            <person name="Wang S."/>
            <person name="Wang H."/>
            <person name="Wang A."/>
            <person name="Jiang F."/>
            <person name="Liu H."/>
            <person name="Zhao H."/>
            <person name="Xu D."/>
            <person name="Zhang Y."/>
        </authorList>
    </citation>
    <scope>NUCLEOTIDE SEQUENCE [LARGE SCALE GENOMIC DNA]</scope>
    <source>
        <strain evidence="2">cv. Niubang</strain>
    </source>
</reference>
<organism evidence="1 2">
    <name type="scientific">Arctium lappa</name>
    <name type="common">Greater burdock</name>
    <name type="synonym">Lappa major</name>
    <dbReference type="NCBI Taxonomy" id="4217"/>
    <lineage>
        <taxon>Eukaryota</taxon>
        <taxon>Viridiplantae</taxon>
        <taxon>Streptophyta</taxon>
        <taxon>Embryophyta</taxon>
        <taxon>Tracheophyta</taxon>
        <taxon>Spermatophyta</taxon>
        <taxon>Magnoliopsida</taxon>
        <taxon>eudicotyledons</taxon>
        <taxon>Gunneridae</taxon>
        <taxon>Pentapetalae</taxon>
        <taxon>asterids</taxon>
        <taxon>campanulids</taxon>
        <taxon>Asterales</taxon>
        <taxon>Asteraceae</taxon>
        <taxon>Carduoideae</taxon>
        <taxon>Cardueae</taxon>
        <taxon>Arctiinae</taxon>
        <taxon>Arctium</taxon>
    </lineage>
</organism>
<dbReference type="Proteomes" id="UP001055879">
    <property type="component" value="Linkage Group LG02"/>
</dbReference>
<comment type="caution">
    <text evidence="1">The sequence shown here is derived from an EMBL/GenBank/DDBJ whole genome shotgun (WGS) entry which is preliminary data.</text>
</comment>
<sequence length="305" mass="35082">MSTVFIAVQCFQCSTMQVKQRKKTSNKWSCVICNEKQSVRKVFSQGSMAKDVRKFVQSFNMSRQFVEQQQELPEEALVQEQIESQPNKKRTDWSEYIDSDINDVGISDDEGDSCEPNVVTELPKPLFKKPKLSYNYPEAGLDSEDGEKLRRPVFGKRIAKKKINNPDKEPRTTVKENFKRVGEKKLNHEYVDKEIGGSSKWRENSKTQRDDNVNHGSAYERSSSMMTKIRRPISDDGDNGDHGFTYARSSSLMTKLKKPVSKWNDFIDDGDESQLESRCQEINHGAFETKVSDEIVEDDVHPDFL</sequence>
<reference evidence="2" key="1">
    <citation type="journal article" date="2022" name="Mol. Ecol. Resour.">
        <title>The genomes of chicory, endive, great burdock and yacon provide insights into Asteraceae palaeo-polyploidization history and plant inulin production.</title>
        <authorList>
            <person name="Fan W."/>
            <person name="Wang S."/>
            <person name="Wang H."/>
            <person name="Wang A."/>
            <person name="Jiang F."/>
            <person name="Liu H."/>
            <person name="Zhao H."/>
            <person name="Xu D."/>
            <person name="Zhang Y."/>
        </authorList>
    </citation>
    <scope>NUCLEOTIDE SEQUENCE [LARGE SCALE GENOMIC DNA]</scope>
    <source>
        <strain evidence="2">cv. Niubang</strain>
    </source>
</reference>
<evidence type="ECO:0000313" key="1">
    <source>
        <dbReference type="EMBL" id="KAI3757453.1"/>
    </source>
</evidence>
<proteinExistence type="predicted"/>
<keyword evidence="2" id="KW-1185">Reference proteome</keyword>
<name>A0ACB9EFV3_ARCLA</name>
<accession>A0ACB9EFV3</accession>
<gene>
    <name evidence="1" type="ORF">L6452_04990</name>
</gene>